<protein>
    <submittedName>
        <fullName evidence="1">Uncharacterized protein</fullName>
    </submittedName>
</protein>
<dbReference type="AlphaFoldDB" id="A0A1Z4JLZ8"/>
<name>A0A1Z4JLZ8_LEPBY</name>
<keyword evidence="2" id="KW-1185">Reference proteome</keyword>
<dbReference type="Proteomes" id="UP000217895">
    <property type="component" value="Chromosome"/>
</dbReference>
<gene>
    <name evidence="1" type="ORF">NIES2135_46320</name>
</gene>
<accession>A0A1Z4JLZ8</accession>
<organism evidence="1 2">
    <name type="scientific">Leptolyngbya boryana NIES-2135</name>
    <dbReference type="NCBI Taxonomy" id="1973484"/>
    <lineage>
        <taxon>Bacteria</taxon>
        <taxon>Bacillati</taxon>
        <taxon>Cyanobacteriota</taxon>
        <taxon>Cyanophyceae</taxon>
        <taxon>Leptolyngbyales</taxon>
        <taxon>Leptolyngbyaceae</taxon>
        <taxon>Leptolyngbya group</taxon>
        <taxon>Leptolyngbya</taxon>
    </lineage>
</organism>
<dbReference type="EMBL" id="AP018203">
    <property type="protein sequence ID" value="BAY57761.1"/>
    <property type="molecule type" value="Genomic_DNA"/>
</dbReference>
<reference evidence="1 2" key="1">
    <citation type="submission" date="2017-06" db="EMBL/GenBank/DDBJ databases">
        <title>Genome sequencing of cyanobaciteial culture collection at National Institute for Environmental Studies (NIES).</title>
        <authorList>
            <person name="Hirose Y."/>
            <person name="Shimura Y."/>
            <person name="Fujisawa T."/>
            <person name="Nakamura Y."/>
            <person name="Kawachi M."/>
        </authorList>
    </citation>
    <scope>NUCLEOTIDE SEQUENCE [LARGE SCALE GENOMIC DNA]</scope>
    <source>
        <strain evidence="1 2">NIES-2135</strain>
    </source>
</reference>
<proteinExistence type="predicted"/>
<sequence length="101" mass="11276">MTALNISNQIPPAINTVEDIAAWALLALQAMNPQMRVLETDLANERVVDSGIFKAADGTTRLWMRASFEIDPAWASDNSKKLWLHVREFSQTQIPSAYTSN</sequence>
<evidence type="ECO:0000313" key="1">
    <source>
        <dbReference type="EMBL" id="BAY57761.1"/>
    </source>
</evidence>
<evidence type="ECO:0000313" key="2">
    <source>
        <dbReference type="Proteomes" id="UP000217895"/>
    </source>
</evidence>